<dbReference type="SMR" id="A0A1W6M5H4"/>
<dbReference type="EMBL" id="PDGH01000077">
    <property type="protein sequence ID" value="POB48360.1"/>
    <property type="molecule type" value="Genomic_DNA"/>
</dbReference>
<dbReference type="OMA" id="RAFPDHH"/>
<dbReference type="InterPro" id="IPR027417">
    <property type="entry name" value="P-loop_NTPase"/>
</dbReference>
<dbReference type="AlphaFoldDB" id="A0A1W6M5H4"/>
<evidence type="ECO:0000256" key="10">
    <source>
        <dbReference type="ARBA" id="ARBA00022840"/>
    </source>
</evidence>
<evidence type="ECO:0000256" key="8">
    <source>
        <dbReference type="ARBA" id="ARBA00022741"/>
    </source>
</evidence>
<evidence type="ECO:0000256" key="3">
    <source>
        <dbReference type="ARBA" id="ARBA00012071"/>
    </source>
</evidence>
<dbReference type="Proteomes" id="UP000237466">
    <property type="component" value="Unassembled WGS sequence"/>
</dbReference>
<dbReference type="EMBL" id="CP019290">
    <property type="protein sequence ID" value="AXX59274.1"/>
    <property type="molecule type" value="Genomic_DNA"/>
</dbReference>
<sequence>MIEKIWFENHPVKYLLWPLLWPLSLLFGAISRRQKAAYQRGAKASFQASIPVIVVGNITAGGNGKTPVVIWLVEKLQQLGFKPGVVSRGYGAKAPVYPMVVDSESLTSHCGDEPKLIFERTGALVAVDPIRPNAVKRLIELGANIIVTDDGLQHYALQRDIEVVVVDGQRRFGNQQLIPLGPLREPTSRLQNVDFIITNGGDAHQGEIAMSLMPDMAVNLMTGEKVAVNELASLVAFAGIGHPPRFFKTLEQLGADVVVSQGFADHQDFDPEAIAKLAHQGKNVIMTEKDAVKCRRFAQNNWWYLPVSAQFSSHDQQRILQRITEVVKEYGSSTA</sequence>
<evidence type="ECO:0000313" key="17">
    <source>
        <dbReference type="Proteomes" id="UP000263418"/>
    </source>
</evidence>
<keyword evidence="7 13" id="KW-0808">Transferase</keyword>
<evidence type="ECO:0000256" key="4">
    <source>
        <dbReference type="ARBA" id="ARBA00016436"/>
    </source>
</evidence>
<organism evidence="15 16">
    <name type="scientific">Vibrio vulnificus</name>
    <dbReference type="NCBI Taxonomy" id="672"/>
    <lineage>
        <taxon>Bacteria</taxon>
        <taxon>Pseudomonadati</taxon>
        <taxon>Pseudomonadota</taxon>
        <taxon>Gammaproteobacteria</taxon>
        <taxon>Vibrionales</taxon>
        <taxon>Vibrionaceae</taxon>
        <taxon>Vibrio</taxon>
    </lineage>
</organism>
<name>A0A1W6M5H4_VIBVL</name>
<evidence type="ECO:0000256" key="6">
    <source>
        <dbReference type="ARBA" id="ARBA00022556"/>
    </source>
</evidence>
<evidence type="ECO:0000256" key="12">
    <source>
        <dbReference type="ARBA" id="ARBA00029757"/>
    </source>
</evidence>
<dbReference type="InterPro" id="IPR003758">
    <property type="entry name" value="LpxK"/>
</dbReference>
<dbReference type="GO" id="GO:0009245">
    <property type="term" value="P:lipid A biosynthetic process"/>
    <property type="evidence" value="ECO:0007669"/>
    <property type="project" value="UniProtKB-UniRule"/>
</dbReference>
<proteinExistence type="inferred from homology"/>
<dbReference type="HAMAP" id="MF_00409">
    <property type="entry name" value="LpxK"/>
    <property type="match status" value="1"/>
</dbReference>
<evidence type="ECO:0000313" key="15">
    <source>
        <dbReference type="EMBL" id="POB48360.1"/>
    </source>
</evidence>
<comment type="function">
    <text evidence="1 13">Transfers the gamma-phosphate of ATP to the 4'-position of a tetraacyldisaccharide 1-phosphate intermediate (termed DS-1-P) to form tetraacyldisaccharide 1,4'-bis-phosphate (lipid IVA).</text>
</comment>
<keyword evidence="5 13" id="KW-0444">Lipid biosynthesis</keyword>
<dbReference type="Proteomes" id="UP000263418">
    <property type="component" value="Chromosome 1"/>
</dbReference>
<dbReference type="UniPathway" id="UPA00359">
    <property type="reaction ID" value="UER00482"/>
</dbReference>
<keyword evidence="9 13" id="KW-0418">Kinase</keyword>
<dbReference type="GO" id="GO:0005886">
    <property type="term" value="C:plasma membrane"/>
    <property type="evidence" value="ECO:0007669"/>
    <property type="project" value="TreeGrafter"/>
</dbReference>
<evidence type="ECO:0000256" key="11">
    <source>
        <dbReference type="ARBA" id="ARBA00023098"/>
    </source>
</evidence>
<accession>A0A1W6M5H4</accession>
<dbReference type="GO" id="GO:0009029">
    <property type="term" value="F:lipid-A 4'-kinase activity"/>
    <property type="evidence" value="ECO:0007669"/>
    <property type="project" value="UniProtKB-UniRule"/>
</dbReference>
<dbReference type="KEGG" id="vvl:VV93_v1c20650"/>
<evidence type="ECO:0000256" key="5">
    <source>
        <dbReference type="ARBA" id="ARBA00022516"/>
    </source>
</evidence>
<dbReference type="GO" id="GO:0009244">
    <property type="term" value="P:lipopolysaccharide core region biosynthetic process"/>
    <property type="evidence" value="ECO:0007669"/>
    <property type="project" value="TreeGrafter"/>
</dbReference>
<dbReference type="RefSeq" id="WP_011150832.1">
    <property type="nucleotide sequence ID" value="NZ_AP026552.1"/>
</dbReference>
<dbReference type="EC" id="2.7.1.130" evidence="3 13"/>
<dbReference type="Pfam" id="PF02606">
    <property type="entry name" value="LpxK"/>
    <property type="match status" value="1"/>
</dbReference>
<keyword evidence="8 13" id="KW-0547">Nucleotide-binding</keyword>
<reference evidence="14 17" key="1">
    <citation type="submission" date="2017-01" db="EMBL/GenBank/DDBJ databases">
        <title>Complete Genome Sequence of Vibrio vulnificus FORC_053.</title>
        <authorList>
            <consortium name="Food-borne Pathogen Omics Research Center"/>
            <person name="Chung H.Y."/>
            <person name="Na E.J."/>
            <person name="Song J.S."/>
            <person name="Kim H."/>
            <person name="Lee J.-H."/>
            <person name="Ryu S."/>
            <person name="Choi S.H."/>
        </authorList>
    </citation>
    <scope>NUCLEOTIDE SEQUENCE [LARGE SCALE GENOMIC DNA]</scope>
    <source>
        <strain evidence="14 17">FORC_053</strain>
    </source>
</reference>
<evidence type="ECO:0000313" key="14">
    <source>
        <dbReference type="EMBL" id="AXX59274.1"/>
    </source>
</evidence>
<evidence type="ECO:0000256" key="1">
    <source>
        <dbReference type="ARBA" id="ARBA00002274"/>
    </source>
</evidence>
<protein>
    <recommendedName>
        <fullName evidence="4 13">Tetraacyldisaccharide 4'-kinase</fullName>
        <ecNumber evidence="3 13">2.7.1.130</ecNumber>
    </recommendedName>
    <alternativeName>
        <fullName evidence="12 13">Lipid A 4'-kinase</fullName>
    </alternativeName>
</protein>
<comment type="pathway">
    <text evidence="2 13">Glycolipid biosynthesis; lipid IV(A) biosynthesis; lipid IV(A) from (3R)-3-hydroxytetradecanoyl-[acyl-carrier-protein] and UDP-N-acetyl-alpha-D-glucosamine: step 6/6.</text>
</comment>
<gene>
    <name evidence="13" type="primary">lpxK</name>
    <name evidence="15" type="ORF">CRN52_09310</name>
    <name evidence="14" type="ORF">FORC53_0935</name>
</gene>
<keyword evidence="10 13" id="KW-0067">ATP-binding</keyword>
<keyword evidence="11 13" id="KW-0443">Lipid metabolism</keyword>
<dbReference type="GO" id="GO:0005524">
    <property type="term" value="F:ATP binding"/>
    <property type="evidence" value="ECO:0007669"/>
    <property type="project" value="UniProtKB-UniRule"/>
</dbReference>
<comment type="similarity">
    <text evidence="13">Belongs to the LpxK family.</text>
</comment>
<reference evidence="15 16" key="2">
    <citation type="journal article" date="2018" name="Front. Microbiol.">
        <title>Phylogeny of Vibrio vulnificus from the Analysis of the Core-Genome: Implications for Intra-Species Taxonomy.</title>
        <authorList>
            <person name="Roig F.J."/>
            <person name="Gonzalez-Candelas F."/>
            <person name="Sanjuan E."/>
            <person name="Fouz B."/>
            <person name="Feil E.J."/>
            <person name="Llorens C."/>
            <person name="Baker-Austin C."/>
            <person name="Oliver J.D."/>
            <person name="Danin-Poleg Y."/>
            <person name="Gibas C.J."/>
            <person name="Kashi Y."/>
            <person name="Gulig P.A."/>
            <person name="Morrison S.S."/>
            <person name="Amaro C."/>
        </authorList>
    </citation>
    <scope>NUCLEOTIDE SEQUENCE [LARGE SCALE GENOMIC DNA]</scope>
    <source>
        <strain evidence="15 16">CECT4608</strain>
    </source>
</reference>
<comment type="catalytic activity">
    <reaction evidence="13">
        <text>a lipid A disaccharide + ATP = a lipid IVA + ADP + H(+)</text>
        <dbReference type="Rhea" id="RHEA:67840"/>
        <dbReference type="ChEBI" id="CHEBI:15378"/>
        <dbReference type="ChEBI" id="CHEBI:30616"/>
        <dbReference type="ChEBI" id="CHEBI:176343"/>
        <dbReference type="ChEBI" id="CHEBI:176425"/>
        <dbReference type="ChEBI" id="CHEBI:456216"/>
        <dbReference type="EC" id="2.7.1.130"/>
    </reaction>
</comment>
<evidence type="ECO:0000256" key="7">
    <source>
        <dbReference type="ARBA" id="ARBA00022679"/>
    </source>
</evidence>
<keyword evidence="6 13" id="KW-0441">Lipid A biosynthesis</keyword>
<dbReference type="PANTHER" id="PTHR42724">
    <property type="entry name" value="TETRAACYLDISACCHARIDE 4'-KINASE"/>
    <property type="match status" value="1"/>
</dbReference>
<dbReference type="NCBIfam" id="TIGR00682">
    <property type="entry name" value="lpxK"/>
    <property type="match status" value="1"/>
</dbReference>
<evidence type="ECO:0000313" key="16">
    <source>
        <dbReference type="Proteomes" id="UP000237466"/>
    </source>
</evidence>
<evidence type="ECO:0000256" key="13">
    <source>
        <dbReference type="HAMAP-Rule" id="MF_00409"/>
    </source>
</evidence>
<evidence type="ECO:0000256" key="9">
    <source>
        <dbReference type="ARBA" id="ARBA00022777"/>
    </source>
</evidence>
<dbReference type="PANTHER" id="PTHR42724:SF1">
    <property type="entry name" value="TETRAACYLDISACCHARIDE 4'-KINASE, MITOCHONDRIAL-RELATED"/>
    <property type="match status" value="1"/>
</dbReference>
<dbReference type="SUPFAM" id="SSF52540">
    <property type="entry name" value="P-loop containing nucleoside triphosphate hydrolases"/>
    <property type="match status" value="1"/>
</dbReference>
<feature type="binding site" evidence="13">
    <location>
        <begin position="59"/>
        <end position="66"/>
    </location>
    <ligand>
        <name>ATP</name>
        <dbReference type="ChEBI" id="CHEBI:30616"/>
    </ligand>
</feature>
<evidence type="ECO:0000256" key="2">
    <source>
        <dbReference type="ARBA" id="ARBA00004870"/>
    </source>
</evidence>